<dbReference type="EMBL" id="NBAQ01000022">
    <property type="protein sequence ID" value="POQ00805.1"/>
    <property type="molecule type" value="Genomic_DNA"/>
</dbReference>
<dbReference type="Gene3D" id="3.40.190.10">
    <property type="entry name" value="Periplasmic binding protein-like II"/>
    <property type="match status" value="2"/>
</dbReference>
<dbReference type="Proteomes" id="UP000237295">
    <property type="component" value="Unassembled WGS sequence"/>
</dbReference>
<reference evidence="1 2" key="1">
    <citation type="submission" date="2017-03" db="EMBL/GenBank/DDBJ databases">
        <authorList>
            <person name="Hulin M.T."/>
        </authorList>
    </citation>
    <scope>NUCLEOTIDE SEQUENCE [LARGE SCALE GENOMIC DNA]</scope>
    <source>
        <strain evidence="1 2">5264</strain>
    </source>
</reference>
<sequence>MLSCALLSSSMIHAADAPETLPVTLKVLSSNGFKGAIQAIAPEYEKVSGVKLDVTVAQASGPTPEAIASRLDRKEDADVVLTMGSSLDTLTARNQVEKSTRVDLGQSFIAMAVRKGAPQPDIGSMKAFRTTLLEADSIAYSDSASGIYLSHWLFPNLHLQPLFFLKSKVVGSEPVGNVVARGEAELGFQQLSVLKPVKGIDIVGLIPDNVQQMVLYSGAVVKNSAHPNQAKALLDYMASDKGRRAIELSGLKPMH</sequence>
<gene>
    <name evidence="1" type="ORF">CXB42_25425</name>
</gene>
<dbReference type="SUPFAM" id="SSF53850">
    <property type="entry name" value="Periplasmic binding protein-like II"/>
    <property type="match status" value="1"/>
</dbReference>
<dbReference type="GO" id="GO:0015689">
    <property type="term" value="P:molybdate ion transport"/>
    <property type="evidence" value="ECO:0007669"/>
    <property type="project" value="TreeGrafter"/>
</dbReference>
<name>A0AAE5S2D6_PSESY</name>
<accession>A0AAE5S2D6</accession>
<dbReference type="AlphaFoldDB" id="A0AAE5S2D6"/>
<evidence type="ECO:0000313" key="2">
    <source>
        <dbReference type="Proteomes" id="UP000237295"/>
    </source>
</evidence>
<dbReference type="PANTHER" id="PTHR30632">
    <property type="entry name" value="MOLYBDATE-BINDING PERIPLASMIC PROTEIN"/>
    <property type="match status" value="1"/>
</dbReference>
<dbReference type="Pfam" id="PF13531">
    <property type="entry name" value="SBP_bac_11"/>
    <property type="match status" value="1"/>
</dbReference>
<dbReference type="GO" id="GO:0030973">
    <property type="term" value="F:molybdate ion binding"/>
    <property type="evidence" value="ECO:0007669"/>
    <property type="project" value="TreeGrafter"/>
</dbReference>
<proteinExistence type="predicted"/>
<protein>
    <submittedName>
        <fullName evidence="1">ABC transporter substrate-binding protein</fullName>
    </submittedName>
</protein>
<evidence type="ECO:0000313" key="1">
    <source>
        <dbReference type="EMBL" id="POQ00805.1"/>
    </source>
</evidence>
<comment type="caution">
    <text evidence="1">The sequence shown here is derived from an EMBL/GenBank/DDBJ whole genome shotgun (WGS) entry which is preliminary data.</text>
</comment>
<organism evidence="1 2">
    <name type="scientific">Pseudomonas syringae pv. syringae</name>
    <dbReference type="NCBI Taxonomy" id="321"/>
    <lineage>
        <taxon>Bacteria</taxon>
        <taxon>Pseudomonadati</taxon>
        <taxon>Pseudomonadota</taxon>
        <taxon>Gammaproteobacteria</taxon>
        <taxon>Pseudomonadales</taxon>
        <taxon>Pseudomonadaceae</taxon>
        <taxon>Pseudomonas</taxon>
        <taxon>Pseudomonas syringae</taxon>
    </lineage>
</organism>
<dbReference type="InterPro" id="IPR050682">
    <property type="entry name" value="ModA/WtpA"/>
</dbReference>
<dbReference type="PANTHER" id="PTHR30632:SF11">
    <property type="entry name" value="BLR4797 PROTEIN"/>
    <property type="match status" value="1"/>
</dbReference>